<keyword evidence="2" id="KW-1185">Reference proteome</keyword>
<sequence length="116" mass="12214">MPGRERATTWWVELVLGESEGVTTAEARLRTRRPTPLTERGEARLSPRDKDVPLLGLEVAVARALTALAERLAACADADLGGAAHGSASVVVLEAEAPAPCPRAPDDAPAYGRYPS</sequence>
<evidence type="ECO:0000313" key="1">
    <source>
        <dbReference type="EMBL" id="RYP82689.1"/>
    </source>
</evidence>
<protein>
    <submittedName>
        <fullName evidence="1">DUF1876 domain-containing protein</fullName>
    </submittedName>
</protein>
<dbReference type="Proteomes" id="UP000295198">
    <property type="component" value="Unassembled WGS sequence"/>
</dbReference>
<dbReference type="EMBL" id="SDKM01000043">
    <property type="protein sequence ID" value="RYP82689.1"/>
    <property type="molecule type" value="Genomic_DNA"/>
</dbReference>
<dbReference type="AlphaFoldDB" id="A0A4V1XYB7"/>
<dbReference type="RefSeq" id="WP_134720435.1">
    <property type="nucleotide sequence ID" value="NZ_SDKM01000043.1"/>
</dbReference>
<dbReference type="SUPFAM" id="SSF143212">
    <property type="entry name" value="Rv2632c-like"/>
    <property type="match status" value="1"/>
</dbReference>
<evidence type="ECO:0000313" key="2">
    <source>
        <dbReference type="Proteomes" id="UP000295198"/>
    </source>
</evidence>
<proteinExistence type="predicted"/>
<dbReference type="Pfam" id="PF08962">
    <property type="entry name" value="Rv2632c-like"/>
    <property type="match status" value="1"/>
</dbReference>
<accession>A0A4V1XYB7</accession>
<dbReference type="InterPro" id="IPR038070">
    <property type="entry name" value="Rv2632c-like_sf"/>
</dbReference>
<gene>
    <name evidence="1" type="ORF">EKO23_21140</name>
</gene>
<comment type="caution">
    <text evidence="1">The sequence shown here is derived from an EMBL/GenBank/DDBJ whole genome shotgun (WGS) entry which is preliminary data.</text>
</comment>
<dbReference type="InterPro" id="IPR015057">
    <property type="entry name" value="Rv2632c-like"/>
</dbReference>
<name>A0A4V1XYB7_9ACTN</name>
<dbReference type="Gene3D" id="3.30.160.240">
    <property type="entry name" value="Rv1738"/>
    <property type="match status" value="1"/>
</dbReference>
<reference evidence="1 2" key="1">
    <citation type="submission" date="2019-01" db="EMBL/GenBank/DDBJ databases">
        <title>Nocardioides guangzhouensis sp. nov., an actinobacterium isolated from soil.</title>
        <authorList>
            <person name="Fu Y."/>
            <person name="Cai Y."/>
            <person name="Lin Z."/>
            <person name="Chen P."/>
        </authorList>
    </citation>
    <scope>NUCLEOTIDE SEQUENCE [LARGE SCALE GENOMIC DNA]</scope>
    <source>
        <strain evidence="1 2">130</strain>
    </source>
</reference>
<organism evidence="1 2">
    <name type="scientific">Nocardioides guangzhouensis</name>
    <dbReference type="NCBI Taxonomy" id="2497878"/>
    <lineage>
        <taxon>Bacteria</taxon>
        <taxon>Bacillati</taxon>
        <taxon>Actinomycetota</taxon>
        <taxon>Actinomycetes</taxon>
        <taxon>Propionibacteriales</taxon>
        <taxon>Nocardioidaceae</taxon>
        <taxon>Nocardioides</taxon>
    </lineage>
</organism>